<sequence>MALIDEHHDHDMGEYSMCRDPHDMGESSMHLDAQVDNQMVILPEHLQHPDDSDEFQHSPNGTPYWVPDVPEDEKPKKGRFFDNFNDAFEMYQGNRAGKPRMSKEVNTLNEVDGEDVEIPGNKKRKRRTKSQAINCPAKLCLKRIIGTETYRVLDFVENHNHPLMNLNNMNLSKARRQLHFDDYIFIHRASLSNLGPTRAHRLKFCACWDAQMLVDKMFKRKKHVPDFSFEYHTLPSKELVRLFWADETMKCNYNAFGDVVSFDATFHTNKYGYKFIPFTGIDHHQKCVTFGAALLSDETTESFSWMLEAFLKTHKKQPPFAVTDQDGALRNAVVKMFPDSHHRLCMWHITEKLPGKVLGDLAADTKFRKDFHKLVWNVYIGPEVFEQRWDDMITREVQHEIRKSLYACTQIRNHSEGGVETCIIRHRDKRSNTVIDATNDTDKLSELLSMVKVLKKKLEDETHTPNVDPNKEDLYADMLGVTVPDKVVIKTPRSIFRSKGTRRIKSAAEIGKAKTIARTNRKVPFKRRTCSKCGGKGHNKATCKGCNACGEAGHHKGLCKKFPNQDKDEVDDEDEGDNEDEVDDENGVDNEDELDEDEDDEEYISEEE</sequence>
<evidence type="ECO:0000259" key="2">
    <source>
        <dbReference type="Pfam" id="PF10551"/>
    </source>
</evidence>
<evidence type="ECO:0000313" key="4">
    <source>
        <dbReference type="Proteomes" id="UP001151760"/>
    </source>
</evidence>
<dbReference type="EMBL" id="BQNB010010934">
    <property type="protein sequence ID" value="GJS83903.1"/>
    <property type="molecule type" value="Genomic_DNA"/>
</dbReference>
<proteinExistence type="predicted"/>
<protein>
    <submittedName>
        <fullName evidence="3">FAR1-related sequence 5-like protein</fullName>
    </submittedName>
</protein>
<reference evidence="3" key="1">
    <citation type="journal article" date="2022" name="Int. J. Mol. Sci.">
        <title>Draft Genome of Tanacetum Coccineum: Genomic Comparison of Closely Related Tanacetum-Family Plants.</title>
        <authorList>
            <person name="Yamashiro T."/>
            <person name="Shiraishi A."/>
            <person name="Nakayama K."/>
            <person name="Satake H."/>
        </authorList>
    </citation>
    <scope>NUCLEOTIDE SEQUENCE</scope>
</reference>
<dbReference type="PANTHER" id="PTHR47718">
    <property type="entry name" value="OS01G0519700 PROTEIN"/>
    <property type="match status" value="1"/>
</dbReference>
<evidence type="ECO:0000256" key="1">
    <source>
        <dbReference type="SAM" id="MobiDB-lite"/>
    </source>
</evidence>
<accession>A0ABQ4Z4V8</accession>
<dbReference type="Pfam" id="PF10551">
    <property type="entry name" value="MULE"/>
    <property type="match status" value="1"/>
</dbReference>
<evidence type="ECO:0000313" key="3">
    <source>
        <dbReference type="EMBL" id="GJS83903.1"/>
    </source>
</evidence>
<dbReference type="Proteomes" id="UP001151760">
    <property type="component" value="Unassembled WGS sequence"/>
</dbReference>
<comment type="caution">
    <text evidence="3">The sequence shown here is derived from an EMBL/GenBank/DDBJ whole genome shotgun (WGS) entry which is preliminary data.</text>
</comment>
<gene>
    <name evidence="3" type="ORF">Tco_0750444</name>
</gene>
<dbReference type="PANTHER" id="PTHR47718:SF12">
    <property type="entry name" value="PROTEIN FAR1-RELATED SEQUENCE"/>
    <property type="match status" value="1"/>
</dbReference>
<feature type="domain" description="MULE transposase" evidence="2">
    <location>
        <begin position="259"/>
        <end position="351"/>
    </location>
</feature>
<feature type="region of interest" description="Disordered" evidence="1">
    <location>
        <begin position="557"/>
        <end position="608"/>
    </location>
</feature>
<dbReference type="InterPro" id="IPR018289">
    <property type="entry name" value="MULE_transposase_dom"/>
</dbReference>
<name>A0ABQ4Z4V8_9ASTR</name>
<feature type="compositionally biased region" description="Acidic residues" evidence="1">
    <location>
        <begin position="568"/>
        <end position="608"/>
    </location>
</feature>
<reference evidence="3" key="2">
    <citation type="submission" date="2022-01" db="EMBL/GenBank/DDBJ databases">
        <authorList>
            <person name="Yamashiro T."/>
            <person name="Shiraishi A."/>
            <person name="Satake H."/>
            <person name="Nakayama K."/>
        </authorList>
    </citation>
    <scope>NUCLEOTIDE SEQUENCE</scope>
</reference>
<keyword evidence="4" id="KW-1185">Reference proteome</keyword>
<organism evidence="3 4">
    <name type="scientific">Tanacetum coccineum</name>
    <dbReference type="NCBI Taxonomy" id="301880"/>
    <lineage>
        <taxon>Eukaryota</taxon>
        <taxon>Viridiplantae</taxon>
        <taxon>Streptophyta</taxon>
        <taxon>Embryophyta</taxon>
        <taxon>Tracheophyta</taxon>
        <taxon>Spermatophyta</taxon>
        <taxon>Magnoliopsida</taxon>
        <taxon>eudicotyledons</taxon>
        <taxon>Gunneridae</taxon>
        <taxon>Pentapetalae</taxon>
        <taxon>asterids</taxon>
        <taxon>campanulids</taxon>
        <taxon>Asterales</taxon>
        <taxon>Asteraceae</taxon>
        <taxon>Asteroideae</taxon>
        <taxon>Anthemideae</taxon>
        <taxon>Anthemidinae</taxon>
        <taxon>Tanacetum</taxon>
    </lineage>
</organism>